<dbReference type="PANTHER" id="PTHR13286">
    <property type="entry name" value="SAP30"/>
    <property type="match status" value="1"/>
</dbReference>
<evidence type="ECO:0000259" key="8">
    <source>
        <dbReference type="Pfam" id="PF13867"/>
    </source>
</evidence>
<dbReference type="GO" id="GO:0016479">
    <property type="term" value="P:negative regulation of transcription by RNA polymerase I"/>
    <property type="evidence" value="ECO:0007669"/>
    <property type="project" value="EnsemblFungi"/>
</dbReference>
<feature type="domain" description="Histone deacetylase complex subunit SAP30 Sin3 binding" evidence="8">
    <location>
        <begin position="124"/>
        <end position="157"/>
    </location>
</feature>
<dbReference type="eggNOG" id="ENOG502RZ9X">
    <property type="taxonomic scope" value="Eukaryota"/>
</dbReference>
<evidence type="ECO:0000313" key="9">
    <source>
        <dbReference type="EMBL" id="CCE63936.1"/>
    </source>
</evidence>
<protein>
    <recommendedName>
        <fullName evidence="8">Histone deacetylase complex subunit SAP30 Sin3 binding domain-containing protein</fullName>
    </recommendedName>
</protein>
<keyword evidence="5" id="KW-0804">Transcription</keyword>
<dbReference type="GeneID" id="11535938"/>
<evidence type="ECO:0000256" key="5">
    <source>
        <dbReference type="ARBA" id="ARBA00023163"/>
    </source>
</evidence>
<dbReference type="HOGENOM" id="CLU_106811_0_0_1"/>
<dbReference type="GO" id="GO:0003714">
    <property type="term" value="F:transcription corepressor activity"/>
    <property type="evidence" value="ECO:0007669"/>
    <property type="project" value="EnsemblFungi"/>
</dbReference>
<keyword evidence="10" id="KW-1185">Reference proteome</keyword>
<dbReference type="STRING" id="1071381.G8BVK8"/>
<dbReference type="GO" id="GO:2000219">
    <property type="term" value="P:positive regulation of invasive growth in response to glucose limitation"/>
    <property type="evidence" value="ECO:0007669"/>
    <property type="project" value="EnsemblFungi"/>
</dbReference>
<dbReference type="RefSeq" id="XP_003686370.1">
    <property type="nucleotide sequence ID" value="XM_003686322.1"/>
</dbReference>
<dbReference type="OMA" id="THITNNH"/>
<dbReference type="GO" id="GO:0061186">
    <property type="term" value="P:negative regulation of silent mating-type cassette heterochromatin formation"/>
    <property type="evidence" value="ECO:0007669"/>
    <property type="project" value="EnsemblFungi"/>
</dbReference>
<dbReference type="Proteomes" id="UP000005666">
    <property type="component" value="Chromosome 7"/>
</dbReference>
<proteinExistence type="inferred from homology"/>
<dbReference type="InterPro" id="IPR025718">
    <property type="entry name" value="SAP30_Sin3-bd"/>
</dbReference>
<name>G8BVK8_TETPH</name>
<dbReference type="KEGG" id="tpf:TPHA_0G01000"/>
<dbReference type="OrthoDB" id="510958at2759"/>
<dbReference type="AlphaFoldDB" id="G8BVK8"/>
<evidence type="ECO:0000256" key="3">
    <source>
        <dbReference type="ARBA" id="ARBA00022491"/>
    </source>
</evidence>
<keyword evidence="6" id="KW-0539">Nucleus</keyword>
<keyword evidence="4" id="KW-0805">Transcription regulation</keyword>
<evidence type="ECO:0000256" key="6">
    <source>
        <dbReference type="ARBA" id="ARBA00023242"/>
    </source>
</evidence>
<comment type="subcellular location">
    <subcellularLocation>
        <location evidence="1">Nucleus</location>
    </subcellularLocation>
</comment>
<dbReference type="EMBL" id="HE612862">
    <property type="protein sequence ID" value="CCE63936.1"/>
    <property type="molecule type" value="Genomic_DNA"/>
</dbReference>
<accession>G8BVK8</accession>
<feature type="compositionally biased region" description="Low complexity" evidence="7">
    <location>
        <begin position="1"/>
        <end position="10"/>
    </location>
</feature>
<evidence type="ECO:0000256" key="4">
    <source>
        <dbReference type="ARBA" id="ARBA00023015"/>
    </source>
</evidence>
<organism evidence="9 10">
    <name type="scientific">Tetrapisispora phaffii (strain ATCC 24235 / CBS 4417 / NBRC 1672 / NRRL Y-8282 / UCD 70-5)</name>
    <name type="common">Yeast</name>
    <name type="synonym">Fabospora phaffii</name>
    <dbReference type="NCBI Taxonomy" id="1071381"/>
    <lineage>
        <taxon>Eukaryota</taxon>
        <taxon>Fungi</taxon>
        <taxon>Dikarya</taxon>
        <taxon>Ascomycota</taxon>
        <taxon>Saccharomycotina</taxon>
        <taxon>Saccharomycetes</taxon>
        <taxon>Saccharomycetales</taxon>
        <taxon>Saccharomycetaceae</taxon>
        <taxon>Tetrapisispora</taxon>
    </lineage>
</organism>
<dbReference type="PANTHER" id="PTHR13286:SF6">
    <property type="entry name" value="HISTONE DEACETYLASE COMPLEX SUBUNIT SAP30L-RELATED"/>
    <property type="match status" value="1"/>
</dbReference>
<feature type="region of interest" description="Disordered" evidence="7">
    <location>
        <begin position="1"/>
        <end position="42"/>
    </location>
</feature>
<dbReference type="Gene3D" id="6.10.160.20">
    <property type="match status" value="1"/>
</dbReference>
<dbReference type="GO" id="GO:0034605">
    <property type="term" value="P:cellular response to heat"/>
    <property type="evidence" value="ECO:0007669"/>
    <property type="project" value="EnsemblFungi"/>
</dbReference>
<comment type="similarity">
    <text evidence="2">Belongs to the SAP30 family.</text>
</comment>
<dbReference type="InterPro" id="IPR038291">
    <property type="entry name" value="SAP30_C_sf"/>
</dbReference>
<evidence type="ECO:0000256" key="7">
    <source>
        <dbReference type="SAM" id="MobiDB-lite"/>
    </source>
</evidence>
<feature type="compositionally biased region" description="Polar residues" evidence="7">
    <location>
        <begin position="16"/>
        <end position="42"/>
    </location>
</feature>
<evidence type="ECO:0000313" key="10">
    <source>
        <dbReference type="Proteomes" id="UP000005666"/>
    </source>
</evidence>
<evidence type="ECO:0000256" key="2">
    <source>
        <dbReference type="ARBA" id="ARBA00006283"/>
    </source>
</evidence>
<dbReference type="GO" id="GO:0033698">
    <property type="term" value="C:Rpd3L complex"/>
    <property type="evidence" value="ECO:0007669"/>
    <property type="project" value="EnsemblFungi"/>
</dbReference>
<reference evidence="9 10" key="1">
    <citation type="journal article" date="2011" name="Proc. Natl. Acad. Sci. U.S.A.">
        <title>Evolutionary erosion of yeast sex chromosomes by mating-type switching accidents.</title>
        <authorList>
            <person name="Gordon J.L."/>
            <person name="Armisen D."/>
            <person name="Proux-Wera E."/>
            <person name="Oheigeartaigh S.S."/>
            <person name="Byrne K.P."/>
            <person name="Wolfe K.H."/>
        </authorList>
    </citation>
    <scope>NUCLEOTIDE SEQUENCE [LARGE SCALE GENOMIC DNA]</scope>
    <source>
        <strain evidence="10">ATCC 24235 / CBS 4417 / NBRC 1672 / NRRL Y-8282 / UCD 70-5</strain>
    </source>
</reference>
<gene>
    <name evidence="9" type="primary">TPHA0G01000</name>
    <name evidence="9" type="ordered locus">TPHA_0G01000</name>
</gene>
<dbReference type="Pfam" id="PF13867">
    <property type="entry name" value="SAP30_Sin3_bdg"/>
    <property type="match status" value="1"/>
</dbReference>
<dbReference type="InterPro" id="IPR024145">
    <property type="entry name" value="His_deAcase_SAP30/SAP30L"/>
</dbReference>
<sequence length="169" mass="19292">MSRTTNSNSESESKQRNVVSGNAHTNAQTTGVKNTGKQRPTVTQNQYIKNLVKTHITNNHPALTELPHPLDFDKYDESILRKYKDHFKLDVPDNLTLRGYLLGSALGLRTFSGKKNQIGKPGARITKNKLANEVKTHFDNYSVKENTCVPHFIYKVKTQKKKFKMEFKD</sequence>
<dbReference type="GO" id="GO:0061188">
    <property type="term" value="P:negative regulation of rDNA heterochromatin formation"/>
    <property type="evidence" value="ECO:0007669"/>
    <property type="project" value="EnsemblFungi"/>
</dbReference>
<keyword evidence="3" id="KW-0678">Repressor</keyword>
<evidence type="ECO:0000256" key="1">
    <source>
        <dbReference type="ARBA" id="ARBA00004123"/>
    </source>
</evidence>
<dbReference type="GO" id="GO:0045944">
    <property type="term" value="P:positive regulation of transcription by RNA polymerase II"/>
    <property type="evidence" value="ECO:0007669"/>
    <property type="project" value="EnsemblFungi"/>
</dbReference>